<gene>
    <name evidence="7" type="ORF">ZBT109_0025</name>
</gene>
<dbReference type="AlphaFoldDB" id="A0A348HB23"/>
<evidence type="ECO:0000256" key="6">
    <source>
        <dbReference type="SAM" id="Phobius"/>
    </source>
</evidence>
<feature type="transmembrane region" description="Helical" evidence="6">
    <location>
        <begin position="22"/>
        <end position="41"/>
    </location>
</feature>
<keyword evidence="3 6" id="KW-0812">Transmembrane</keyword>
<dbReference type="RefSeq" id="WP_027704372.1">
    <property type="nucleotide sequence ID" value="NZ_AP018933.1"/>
</dbReference>
<evidence type="ECO:0000256" key="4">
    <source>
        <dbReference type="ARBA" id="ARBA00022989"/>
    </source>
</evidence>
<dbReference type="EMBL" id="AP018933">
    <property type="protein sequence ID" value="BBG28825.1"/>
    <property type="molecule type" value="Genomic_DNA"/>
</dbReference>
<dbReference type="InterPro" id="IPR005598">
    <property type="entry name" value="ATP_synth_I"/>
</dbReference>
<dbReference type="STRING" id="1123510.GCA_000620025_00118"/>
<keyword evidence="2" id="KW-1003">Cell membrane</keyword>
<evidence type="ECO:0000256" key="5">
    <source>
        <dbReference type="ARBA" id="ARBA00023136"/>
    </source>
</evidence>
<accession>A0A348HB23</accession>
<evidence type="ECO:0000313" key="8">
    <source>
        <dbReference type="Proteomes" id="UP000267342"/>
    </source>
</evidence>
<dbReference type="GO" id="GO:0005886">
    <property type="term" value="C:plasma membrane"/>
    <property type="evidence" value="ECO:0007669"/>
    <property type="project" value="UniProtKB-SubCell"/>
</dbReference>
<name>A0A348HB23_9GAMM</name>
<keyword evidence="4 6" id="KW-1133">Transmembrane helix</keyword>
<protein>
    <submittedName>
        <fullName evidence="7">F0F1-type ATP synthase, subunit I</fullName>
    </submittedName>
</protein>
<sequence length="137" mass="15251">MKQVPRVHLAQRRPYQDMPARLLIRQCLTAVLLAALAWVLVGSGAVLSALLGSVVCMVPALYFACRFLRPRGSRQAKQHVSNLYRAQVGKFTLSMALFVIVFVKLPPAHPVLFFSAYAVTCLVPQLCCWRTKARVTP</sequence>
<reference evidence="7 8" key="1">
    <citation type="submission" date="2018-09" db="EMBL/GenBank/DDBJ databases">
        <title>Zymobacter palmae IAM14233 (=T109) whole genome analysis.</title>
        <authorList>
            <person name="Yanase H."/>
        </authorList>
    </citation>
    <scope>NUCLEOTIDE SEQUENCE [LARGE SCALE GENOMIC DNA]</scope>
    <source>
        <strain evidence="7 8">IAM14233</strain>
    </source>
</reference>
<evidence type="ECO:0000313" key="7">
    <source>
        <dbReference type="EMBL" id="BBG28825.1"/>
    </source>
</evidence>
<keyword evidence="5 6" id="KW-0472">Membrane</keyword>
<feature type="transmembrane region" description="Helical" evidence="6">
    <location>
        <begin position="111"/>
        <end position="129"/>
    </location>
</feature>
<comment type="subcellular location">
    <subcellularLocation>
        <location evidence="1">Cell membrane</location>
        <topology evidence="1">Multi-pass membrane protein</topology>
    </subcellularLocation>
</comment>
<keyword evidence="8" id="KW-1185">Reference proteome</keyword>
<feature type="transmembrane region" description="Helical" evidence="6">
    <location>
        <begin position="47"/>
        <end position="68"/>
    </location>
</feature>
<dbReference type="Pfam" id="PF03899">
    <property type="entry name" value="ATP-synt_I"/>
    <property type="match status" value="1"/>
</dbReference>
<dbReference type="KEGG" id="zpl:ZBT109_0025"/>
<dbReference type="Proteomes" id="UP000267342">
    <property type="component" value="Chromosome"/>
</dbReference>
<organism evidence="7 8">
    <name type="scientific">Zymobacter palmae</name>
    <dbReference type="NCBI Taxonomy" id="33074"/>
    <lineage>
        <taxon>Bacteria</taxon>
        <taxon>Pseudomonadati</taxon>
        <taxon>Pseudomonadota</taxon>
        <taxon>Gammaproteobacteria</taxon>
        <taxon>Oceanospirillales</taxon>
        <taxon>Halomonadaceae</taxon>
        <taxon>Zymobacter group</taxon>
        <taxon>Zymobacter</taxon>
    </lineage>
</organism>
<proteinExistence type="predicted"/>
<feature type="transmembrane region" description="Helical" evidence="6">
    <location>
        <begin position="88"/>
        <end position="105"/>
    </location>
</feature>
<evidence type="ECO:0000256" key="3">
    <source>
        <dbReference type="ARBA" id="ARBA00022692"/>
    </source>
</evidence>
<evidence type="ECO:0000256" key="2">
    <source>
        <dbReference type="ARBA" id="ARBA00022475"/>
    </source>
</evidence>
<evidence type="ECO:0000256" key="1">
    <source>
        <dbReference type="ARBA" id="ARBA00004651"/>
    </source>
</evidence>